<accession>A0A9W7WEQ3</accession>
<evidence type="ECO:0000256" key="2">
    <source>
        <dbReference type="ARBA" id="ARBA00022729"/>
    </source>
</evidence>
<evidence type="ECO:0000256" key="1">
    <source>
        <dbReference type="ARBA" id="ARBA00022483"/>
    </source>
</evidence>
<dbReference type="PANTHER" id="PTHR17503:SF0">
    <property type="entry name" value="SYNCOLLIN"/>
    <property type="match status" value="1"/>
</dbReference>
<reference evidence="11" key="1">
    <citation type="submission" date="2021-02" db="EMBL/GenBank/DDBJ databases">
        <title>Comparative genomics reveals that relaxation of natural selection precedes convergent phenotypic evolution of cavefish.</title>
        <authorList>
            <person name="Peng Z."/>
        </authorList>
    </citation>
    <scope>NUCLEOTIDE SEQUENCE</scope>
    <source>
        <tissue evidence="11">Muscle</tissue>
    </source>
</reference>
<keyword evidence="1" id="KW-0268">Exocytosis</keyword>
<dbReference type="Proteomes" id="UP001059041">
    <property type="component" value="Linkage Group LG19"/>
</dbReference>
<sequence>KAFIAVLLAALCFEGLNAQCPEPSALQDAEGNKLCARMFEHSSYYYDQSCQGKYLDVYPGEDYPIMTWVWNNRVSSLVVARSCSLTVWSRSKKQGSKKKFSAGIVYHLKDVKEGLFGNWNDSISGYYCTCVHCCSHCCSVL</sequence>
<protein>
    <recommendedName>
        <fullName evidence="9">Syncollin</fullName>
    </recommendedName>
</protein>
<comment type="function">
    <text evidence="7">Functions in exocytosis in pancreatic acinar cells regulating the fusion of zymogen granules with each other. May have a pore-forming activity on membranes and regulate exocytosis in other exocrine tissues.</text>
</comment>
<evidence type="ECO:0000313" key="11">
    <source>
        <dbReference type="EMBL" id="KAI7796440.1"/>
    </source>
</evidence>
<keyword evidence="2 10" id="KW-0732">Signal</keyword>
<keyword evidence="3" id="KW-0472">Membrane</keyword>
<keyword evidence="4" id="KW-1015">Disulfide bond</keyword>
<gene>
    <name evidence="11" type="ORF">IRJ41_023490</name>
</gene>
<evidence type="ECO:0000256" key="10">
    <source>
        <dbReference type="SAM" id="SignalP"/>
    </source>
</evidence>
<comment type="subcellular location">
    <subcellularLocation>
        <location evidence="6">Zymogen granule lumen</location>
    </subcellularLocation>
    <subcellularLocation>
        <location evidence="8">Zymogen granule membrane</location>
        <topology evidence="8">Peripheral membrane protein</topology>
        <orientation evidence="8">Lumenal side</orientation>
    </subcellularLocation>
</comment>
<feature type="chain" id="PRO_5040787763" description="Syncollin" evidence="10">
    <location>
        <begin position="19"/>
        <end position="141"/>
    </location>
</feature>
<feature type="signal peptide" evidence="10">
    <location>
        <begin position="1"/>
        <end position="18"/>
    </location>
</feature>
<dbReference type="FunFam" id="2.60.20.10:FF:000014">
    <property type="entry name" value="Syncollin"/>
    <property type="match status" value="1"/>
</dbReference>
<evidence type="ECO:0000256" key="4">
    <source>
        <dbReference type="ARBA" id="ARBA00023157"/>
    </source>
</evidence>
<dbReference type="Pfam" id="PF15138">
    <property type="entry name" value="Syncollin"/>
    <property type="match status" value="1"/>
</dbReference>
<dbReference type="AlphaFoldDB" id="A0A9W7WEQ3"/>
<keyword evidence="5" id="KW-0968">Cytoplasmic vesicle</keyword>
<evidence type="ECO:0000256" key="5">
    <source>
        <dbReference type="ARBA" id="ARBA00023329"/>
    </source>
</evidence>
<dbReference type="PANTHER" id="PTHR17503">
    <property type="entry name" value="SYNCOLLIN"/>
    <property type="match status" value="1"/>
</dbReference>
<dbReference type="EMBL" id="JAFHDT010000019">
    <property type="protein sequence ID" value="KAI7796440.1"/>
    <property type="molecule type" value="Genomic_DNA"/>
</dbReference>
<comment type="caution">
    <text evidence="11">The sequence shown here is derived from an EMBL/GenBank/DDBJ whole genome shotgun (WGS) entry which is preliminary data.</text>
</comment>
<keyword evidence="12" id="KW-1185">Reference proteome</keyword>
<evidence type="ECO:0000313" key="12">
    <source>
        <dbReference type="Proteomes" id="UP001059041"/>
    </source>
</evidence>
<evidence type="ECO:0000256" key="6">
    <source>
        <dbReference type="ARBA" id="ARBA00037795"/>
    </source>
</evidence>
<feature type="non-terminal residue" evidence="11">
    <location>
        <position position="141"/>
    </location>
</feature>
<evidence type="ECO:0000256" key="8">
    <source>
        <dbReference type="ARBA" id="ARBA00060468"/>
    </source>
</evidence>
<dbReference type="Gene3D" id="2.60.20.10">
    <property type="entry name" value="Crystallins"/>
    <property type="match status" value="1"/>
</dbReference>
<evidence type="ECO:0000256" key="3">
    <source>
        <dbReference type="ARBA" id="ARBA00023136"/>
    </source>
</evidence>
<dbReference type="GO" id="GO:0006887">
    <property type="term" value="P:exocytosis"/>
    <property type="evidence" value="ECO:0007669"/>
    <property type="project" value="UniProtKB-KW"/>
</dbReference>
<evidence type="ECO:0000256" key="9">
    <source>
        <dbReference type="ARBA" id="ARBA00074712"/>
    </source>
</evidence>
<evidence type="ECO:0000256" key="7">
    <source>
        <dbReference type="ARBA" id="ARBA00057037"/>
    </source>
</evidence>
<dbReference type="InterPro" id="IPR028137">
    <property type="entry name" value="Syncollin"/>
</dbReference>
<organism evidence="11 12">
    <name type="scientific">Triplophysa rosa</name>
    <name type="common">Cave loach</name>
    <dbReference type="NCBI Taxonomy" id="992332"/>
    <lineage>
        <taxon>Eukaryota</taxon>
        <taxon>Metazoa</taxon>
        <taxon>Chordata</taxon>
        <taxon>Craniata</taxon>
        <taxon>Vertebrata</taxon>
        <taxon>Euteleostomi</taxon>
        <taxon>Actinopterygii</taxon>
        <taxon>Neopterygii</taxon>
        <taxon>Teleostei</taxon>
        <taxon>Ostariophysi</taxon>
        <taxon>Cypriniformes</taxon>
        <taxon>Nemacheilidae</taxon>
        <taxon>Triplophysa</taxon>
    </lineage>
</organism>
<name>A0A9W7WEQ3_TRIRA</name>
<dbReference type="GO" id="GO:0042589">
    <property type="term" value="C:zymogen granule membrane"/>
    <property type="evidence" value="ECO:0007669"/>
    <property type="project" value="UniProtKB-SubCell"/>
</dbReference>
<proteinExistence type="predicted"/>